<feature type="domain" description="4Fe-4S Wbl-type" evidence="13">
    <location>
        <begin position="12"/>
        <end position="66"/>
    </location>
</feature>
<evidence type="ECO:0000256" key="4">
    <source>
        <dbReference type="ARBA" id="ARBA00022485"/>
    </source>
</evidence>
<evidence type="ECO:0000256" key="11">
    <source>
        <dbReference type="ARBA" id="ARBA00023163"/>
    </source>
</evidence>
<dbReference type="GO" id="GO:0003677">
    <property type="term" value="F:DNA binding"/>
    <property type="evidence" value="ECO:0007669"/>
    <property type="project" value="UniProtKB-KW"/>
</dbReference>
<keyword evidence="11" id="KW-0804">Transcription</keyword>
<organism evidence="14 15">
    <name type="scientific">Streptomyces marianii</name>
    <dbReference type="NCBI Taxonomy" id="1817406"/>
    <lineage>
        <taxon>Bacteria</taxon>
        <taxon>Bacillati</taxon>
        <taxon>Actinomycetota</taxon>
        <taxon>Actinomycetes</taxon>
        <taxon>Kitasatosporales</taxon>
        <taxon>Streptomycetaceae</taxon>
        <taxon>Streptomyces</taxon>
    </lineage>
</organism>
<accession>A0A5R9DRZ6</accession>
<feature type="compositionally biased region" description="Basic and acidic residues" evidence="12">
    <location>
        <begin position="110"/>
        <end position="119"/>
    </location>
</feature>
<dbReference type="EMBL" id="VAWE01000002">
    <property type="protein sequence ID" value="TLQ39387.1"/>
    <property type="molecule type" value="Genomic_DNA"/>
</dbReference>
<dbReference type="GO" id="GO:0045454">
    <property type="term" value="P:cell redox homeostasis"/>
    <property type="evidence" value="ECO:0007669"/>
    <property type="project" value="TreeGrafter"/>
</dbReference>
<dbReference type="GO" id="GO:0051539">
    <property type="term" value="F:4 iron, 4 sulfur cluster binding"/>
    <property type="evidence" value="ECO:0007669"/>
    <property type="project" value="UniProtKB-KW"/>
</dbReference>
<evidence type="ECO:0000256" key="5">
    <source>
        <dbReference type="ARBA" id="ARBA00022723"/>
    </source>
</evidence>
<dbReference type="RefSeq" id="WP_138058197.1">
    <property type="nucleotide sequence ID" value="NZ_VAWE01000002.1"/>
</dbReference>
<comment type="subcellular location">
    <subcellularLocation>
        <location evidence="2">Cytoplasm</location>
    </subcellularLocation>
</comment>
<keyword evidence="6" id="KW-0408">Iron</keyword>
<keyword evidence="9" id="KW-0238">DNA-binding</keyword>
<evidence type="ECO:0000256" key="10">
    <source>
        <dbReference type="ARBA" id="ARBA00023157"/>
    </source>
</evidence>
<evidence type="ECO:0000313" key="15">
    <source>
        <dbReference type="Proteomes" id="UP000305921"/>
    </source>
</evidence>
<dbReference type="InterPro" id="IPR003482">
    <property type="entry name" value="Whib"/>
</dbReference>
<protein>
    <submittedName>
        <fullName evidence="14">WhiB family transcriptional regulator</fullName>
    </submittedName>
</protein>
<evidence type="ECO:0000256" key="7">
    <source>
        <dbReference type="ARBA" id="ARBA00023014"/>
    </source>
</evidence>
<feature type="compositionally biased region" description="Low complexity" evidence="12">
    <location>
        <begin position="127"/>
        <end position="136"/>
    </location>
</feature>
<dbReference type="PANTHER" id="PTHR38839:SF2">
    <property type="entry name" value="TRANSCRIPTIONAL REGULATOR WHIB7-RELATED"/>
    <property type="match status" value="1"/>
</dbReference>
<gene>
    <name evidence="14" type="ORF">FEF34_39085</name>
</gene>
<evidence type="ECO:0000256" key="9">
    <source>
        <dbReference type="ARBA" id="ARBA00023125"/>
    </source>
</evidence>
<keyword evidence="7" id="KW-0411">Iron-sulfur</keyword>
<comment type="cofactor">
    <cofactor evidence="1">
        <name>[4Fe-4S] cluster</name>
        <dbReference type="ChEBI" id="CHEBI:49883"/>
    </cofactor>
</comment>
<dbReference type="Proteomes" id="UP000305921">
    <property type="component" value="Unassembled WGS sequence"/>
</dbReference>
<sequence length="136" mass="15151">MNTTTDAPTPLPCSGADPDIFHNEARTARARKLCAACPLTNPCREQARIDREWGTWGGETSSERAAAGYPPAGWRGRGHKVRLKPCGTLAAYRRHLRAKQKPCPPCTAAEYRRRAERDSRPRRHRTTATTRTRSAA</sequence>
<dbReference type="GO" id="GO:0005737">
    <property type="term" value="C:cytoplasm"/>
    <property type="evidence" value="ECO:0007669"/>
    <property type="project" value="UniProtKB-SubCell"/>
</dbReference>
<comment type="similarity">
    <text evidence="3">Belongs to the WhiB family.</text>
</comment>
<name>A0A5R9DRZ6_9ACTN</name>
<keyword evidence="10" id="KW-1015">Disulfide bond</keyword>
<dbReference type="PROSITE" id="PS51674">
    <property type="entry name" value="4FE4S_WBL"/>
    <property type="match status" value="1"/>
</dbReference>
<comment type="caution">
    <text evidence="14">The sequence shown here is derived from an EMBL/GenBank/DDBJ whole genome shotgun (WGS) entry which is preliminary data.</text>
</comment>
<evidence type="ECO:0000256" key="1">
    <source>
        <dbReference type="ARBA" id="ARBA00001966"/>
    </source>
</evidence>
<dbReference type="PANTHER" id="PTHR38839">
    <property type="entry name" value="TRANSCRIPTIONAL REGULATOR WHID-RELATED"/>
    <property type="match status" value="1"/>
</dbReference>
<feature type="region of interest" description="Disordered" evidence="12">
    <location>
        <begin position="54"/>
        <end position="78"/>
    </location>
</feature>
<evidence type="ECO:0000259" key="13">
    <source>
        <dbReference type="PROSITE" id="PS51674"/>
    </source>
</evidence>
<dbReference type="GO" id="GO:0047134">
    <property type="term" value="F:protein-disulfide reductase [NAD(P)H] activity"/>
    <property type="evidence" value="ECO:0007669"/>
    <property type="project" value="TreeGrafter"/>
</dbReference>
<keyword evidence="8" id="KW-0805">Transcription regulation</keyword>
<evidence type="ECO:0000256" key="6">
    <source>
        <dbReference type="ARBA" id="ARBA00023004"/>
    </source>
</evidence>
<evidence type="ECO:0000256" key="2">
    <source>
        <dbReference type="ARBA" id="ARBA00004496"/>
    </source>
</evidence>
<evidence type="ECO:0000256" key="8">
    <source>
        <dbReference type="ARBA" id="ARBA00023015"/>
    </source>
</evidence>
<evidence type="ECO:0000313" key="14">
    <source>
        <dbReference type="EMBL" id="TLQ39387.1"/>
    </source>
</evidence>
<evidence type="ECO:0000256" key="12">
    <source>
        <dbReference type="SAM" id="MobiDB-lite"/>
    </source>
</evidence>
<proteinExistence type="inferred from homology"/>
<feature type="region of interest" description="Disordered" evidence="12">
    <location>
        <begin position="99"/>
        <end position="136"/>
    </location>
</feature>
<keyword evidence="5" id="KW-0479">Metal-binding</keyword>
<keyword evidence="15" id="KW-1185">Reference proteome</keyword>
<dbReference type="OrthoDB" id="4244759at2"/>
<dbReference type="AlphaFoldDB" id="A0A5R9DRZ6"/>
<reference evidence="14 15" key="1">
    <citation type="submission" date="2019-05" db="EMBL/GenBank/DDBJ databases">
        <title>Streptomyces marianii sp. nov., a novel marine actinomycete from southern coast of India.</title>
        <authorList>
            <person name="Iniyan A.M."/>
            <person name="Wink J."/>
            <person name="Ramprasad E."/>
            <person name="Ramana C.V."/>
            <person name="Bunk B."/>
            <person name="Sproer C."/>
            <person name="Joseph F.-J.R.S."/>
            <person name="Vincent S.G.P."/>
        </authorList>
    </citation>
    <scope>NUCLEOTIDE SEQUENCE [LARGE SCALE GENOMIC DNA]</scope>
    <source>
        <strain evidence="14 15">ICN19</strain>
    </source>
</reference>
<dbReference type="GO" id="GO:0046872">
    <property type="term" value="F:metal ion binding"/>
    <property type="evidence" value="ECO:0007669"/>
    <property type="project" value="UniProtKB-KW"/>
</dbReference>
<dbReference type="InterPro" id="IPR034768">
    <property type="entry name" value="4FE4S_WBL"/>
</dbReference>
<evidence type="ECO:0000256" key="3">
    <source>
        <dbReference type="ARBA" id="ARBA00006597"/>
    </source>
</evidence>
<dbReference type="GO" id="GO:0045892">
    <property type="term" value="P:negative regulation of DNA-templated transcription"/>
    <property type="evidence" value="ECO:0007669"/>
    <property type="project" value="TreeGrafter"/>
</dbReference>
<dbReference type="Pfam" id="PF02467">
    <property type="entry name" value="Whib"/>
    <property type="match status" value="1"/>
</dbReference>
<keyword evidence="4" id="KW-0004">4Fe-4S</keyword>